<dbReference type="SUPFAM" id="SSF55874">
    <property type="entry name" value="ATPase domain of HSP90 chaperone/DNA topoisomerase II/histidine kinase"/>
    <property type="match status" value="1"/>
</dbReference>
<evidence type="ECO:0000313" key="8">
    <source>
        <dbReference type="EMBL" id="BBB32269.1"/>
    </source>
</evidence>
<dbReference type="Pfam" id="PF08676">
    <property type="entry name" value="MutL_C"/>
    <property type="match status" value="1"/>
</dbReference>
<dbReference type="GO" id="GO:0032300">
    <property type="term" value="C:mismatch repair complex"/>
    <property type="evidence" value="ECO:0007669"/>
    <property type="project" value="InterPro"/>
</dbReference>
<dbReference type="PANTHER" id="PTHR10073">
    <property type="entry name" value="DNA MISMATCH REPAIR PROTEIN MLH, PMS, MUTL"/>
    <property type="match status" value="1"/>
</dbReference>
<proteinExistence type="inferred from homology"/>
<evidence type="ECO:0000256" key="4">
    <source>
        <dbReference type="ARBA" id="ARBA00023204"/>
    </source>
</evidence>
<dbReference type="GO" id="GO:0140664">
    <property type="term" value="F:ATP-dependent DNA damage sensor activity"/>
    <property type="evidence" value="ECO:0007669"/>
    <property type="project" value="InterPro"/>
</dbReference>
<dbReference type="InterPro" id="IPR042121">
    <property type="entry name" value="MutL_C_regsub"/>
</dbReference>
<evidence type="ECO:0000256" key="5">
    <source>
        <dbReference type="HAMAP-Rule" id="MF_00149"/>
    </source>
</evidence>
<evidence type="ECO:0000313" key="9">
    <source>
        <dbReference type="Proteomes" id="UP000595564"/>
    </source>
</evidence>
<dbReference type="SMART" id="SM00853">
    <property type="entry name" value="MutL_C"/>
    <property type="match status" value="1"/>
</dbReference>
<keyword evidence="9" id="KW-1185">Reference proteome</keyword>
<dbReference type="HAMAP" id="MF_00149">
    <property type="entry name" value="DNA_mis_repair"/>
    <property type="match status" value="1"/>
</dbReference>
<feature type="domain" description="MutL C-terminal dimerisation" evidence="6">
    <location>
        <begin position="392"/>
        <end position="534"/>
    </location>
</feature>
<dbReference type="Gene3D" id="3.30.1540.20">
    <property type="entry name" value="MutL, C-terminal domain, dimerisation subdomain"/>
    <property type="match status" value="1"/>
</dbReference>
<dbReference type="InterPro" id="IPR042120">
    <property type="entry name" value="MutL_C_dimsub"/>
</dbReference>
<dbReference type="InterPro" id="IPR037198">
    <property type="entry name" value="MutL_C_sf"/>
</dbReference>
<dbReference type="SUPFAM" id="SSF54211">
    <property type="entry name" value="Ribosomal protein S5 domain 2-like"/>
    <property type="match status" value="1"/>
</dbReference>
<dbReference type="CDD" id="cd16926">
    <property type="entry name" value="HATPase_MutL-MLH-PMS-like"/>
    <property type="match status" value="1"/>
</dbReference>
<organism evidence="8 9">
    <name type="scientific">Thermotomaculum hydrothermale</name>
    <dbReference type="NCBI Taxonomy" id="981385"/>
    <lineage>
        <taxon>Bacteria</taxon>
        <taxon>Pseudomonadati</taxon>
        <taxon>Acidobacteriota</taxon>
        <taxon>Holophagae</taxon>
        <taxon>Thermotomaculales</taxon>
        <taxon>Thermotomaculaceae</taxon>
        <taxon>Thermotomaculum</taxon>
    </lineage>
</organism>
<dbReference type="Pfam" id="PF13589">
    <property type="entry name" value="HATPase_c_3"/>
    <property type="match status" value="1"/>
</dbReference>
<dbReference type="Gene3D" id="3.30.565.10">
    <property type="entry name" value="Histidine kinase-like ATPase, C-terminal domain"/>
    <property type="match status" value="1"/>
</dbReference>
<dbReference type="EMBL" id="AP017470">
    <property type="protein sequence ID" value="BBB32269.1"/>
    <property type="molecule type" value="Genomic_DNA"/>
</dbReference>
<dbReference type="Gene3D" id="3.30.1370.100">
    <property type="entry name" value="MutL, C-terminal domain, regulatory subdomain"/>
    <property type="match status" value="1"/>
</dbReference>
<dbReference type="InterPro" id="IPR038973">
    <property type="entry name" value="MutL/Mlh/Pms-like"/>
</dbReference>
<feature type="domain" description="DNA mismatch repair protein S5" evidence="7">
    <location>
        <begin position="209"/>
        <end position="324"/>
    </location>
</feature>
<dbReference type="SMART" id="SM01340">
    <property type="entry name" value="DNA_mis_repair"/>
    <property type="match status" value="1"/>
</dbReference>
<protein>
    <recommendedName>
        <fullName evidence="2 5">DNA mismatch repair protein MutL</fullName>
    </recommendedName>
</protein>
<dbReference type="InterPro" id="IPR002099">
    <property type="entry name" value="MutL/Mlh/PMS"/>
</dbReference>
<dbReference type="Proteomes" id="UP000595564">
    <property type="component" value="Chromosome"/>
</dbReference>
<reference evidence="8 9" key="1">
    <citation type="journal article" date="2012" name="Extremophiles">
        <title>Thermotomaculum hydrothermale gen. nov., sp. nov., a novel heterotrophic thermophile within the phylum Acidobacteria from a deep-sea hydrothermal vent chimney in the Southern Okinawa Trough.</title>
        <authorList>
            <person name="Izumi H."/>
            <person name="Nunoura T."/>
            <person name="Miyazaki M."/>
            <person name="Mino S."/>
            <person name="Toki T."/>
            <person name="Takai K."/>
            <person name="Sako Y."/>
            <person name="Sawabe T."/>
            <person name="Nakagawa S."/>
        </authorList>
    </citation>
    <scope>NUCLEOTIDE SEQUENCE [LARGE SCALE GENOMIC DNA]</scope>
    <source>
        <strain evidence="8 9">AC55</strain>
    </source>
</reference>
<evidence type="ECO:0000256" key="1">
    <source>
        <dbReference type="ARBA" id="ARBA00006082"/>
    </source>
</evidence>
<evidence type="ECO:0000259" key="7">
    <source>
        <dbReference type="SMART" id="SM01340"/>
    </source>
</evidence>
<dbReference type="GO" id="GO:0006298">
    <property type="term" value="P:mismatch repair"/>
    <property type="evidence" value="ECO:0007669"/>
    <property type="project" value="UniProtKB-UniRule"/>
</dbReference>
<accession>A0A7R6PEI9</accession>
<dbReference type="AlphaFoldDB" id="A0A7R6PEI9"/>
<comment type="function">
    <text evidence="5">This protein is involved in the repair of mismatches in DNA. It is required for dam-dependent methyl-directed DNA mismatch repair. May act as a 'molecular matchmaker', a protein that promotes the formation of a stable complex between two or more DNA-binding proteins in an ATP-dependent manner without itself being part of a final effector complex.</text>
</comment>
<gene>
    <name evidence="5 8" type="primary">mutL</name>
    <name evidence="8" type="ORF">TTHT_0697</name>
</gene>
<keyword evidence="4 5" id="KW-0234">DNA repair</keyword>
<dbReference type="PANTHER" id="PTHR10073:SF12">
    <property type="entry name" value="DNA MISMATCH REPAIR PROTEIN MLH1"/>
    <property type="match status" value="1"/>
</dbReference>
<dbReference type="GO" id="GO:0005524">
    <property type="term" value="F:ATP binding"/>
    <property type="evidence" value="ECO:0007669"/>
    <property type="project" value="InterPro"/>
</dbReference>
<evidence type="ECO:0000259" key="6">
    <source>
        <dbReference type="SMART" id="SM00853"/>
    </source>
</evidence>
<dbReference type="SUPFAM" id="SSF118116">
    <property type="entry name" value="DNA mismatch repair protein MutL"/>
    <property type="match status" value="1"/>
</dbReference>
<dbReference type="InterPro" id="IPR020667">
    <property type="entry name" value="DNA_mismatch_repair_MutL"/>
</dbReference>
<dbReference type="InterPro" id="IPR014790">
    <property type="entry name" value="MutL_C"/>
</dbReference>
<dbReference type="NCBIfam" id="TIGR00585">
    <property type="entry name" value="mutl"/>
    <property type="match status" value="1"/>
</dbReference>
<dbReference type="KEGG" id="thyd:TTHT_0697"/>
<dbReference type="RefSeq" id="WP_201328613.1">
    <property type="nucleotide sequence ID" value="NZ_AP017470.1"/>
</dbReference>
<dbReference type="InterPro" id="IPR014721">
    <property type="entry name" value="Ribsml_uS5_D2-typ_fold_subgr"/>
</dbReference>
<dbReference type="InterPro" id="IPR036890">
    <property type="entry name" value="HATPase_C_sf"/>
</dbReference>
<dbReference type="Gene3D" id="3.30.230.10">
    <property type="match status" value="1"/>
</dbReference>
<dbReference type="Pfam" id="PF01119">
    <property type="entry name" value="DNA_mis_repair"/>
    <property type="match status" value="1"/>
</dbReference>
<comment type="similarity">
    <text evidence="1 5">Belongs to the DNA mismatch repair MutL/HexB family.</text>
</comment>
<sequence length="577" mass="66106">MANIKILPDRVVNKIAAGEVVERPESVVKELIENSIDAKADTIKVFLKKSGKREIKVIDNGIGMSYDDALLAFERHATSKIEDVKDIENICTLGFRGEALPSIASVSKVILKTAKTNENEGTIIRIEGGILKKVEKAALPSGTEITVSSLFFNTPARKKFLKSDETELSRIVRLVNSYVLANPHTAFYLSNDGKNLLSFSSFENLETRIKKILGSDFLSFKIDYPHLKVEVFLLPPEKALKSPIKQYFLLNGRFVRDKTISQSVYNAFKSVTSFFEGYPQGVIKLQILPELVDVNVHPSKLEVRFRNQNEVYSTIKEACIKALENREKPSKITVTEDSLRFFTKDKYSFEEENRYNLQESGIEYKTETQNYMEHIEKNNFLPFEKKSHGFRVLGQFQASYIIAEKDNSLYIIDQHVVHERILYEKALKMINNNKIEMQPLLIPVSVNTGNENKELLEKNRDLIEKSGFKFEFIDNSSVKITAYPIFLKQRDIEPSFLELLGLIIEEKERDRKELFKDIAATIGCKNAIKANTPLTFAEIDSLLTQLFECENPYYCPHGRPILIRLTLDDIEKLFKRK</sequence>
<dbReference type="PROSITE" id="PS00058">
    <property type="entry name" value="DNA_MISMATCH_REPAIR_1"/>
    <property type="match status" value="1"/>
</dbReference>
<evidence type="ECO:0000256" key="3">
    <source>
        <dbReference type="ARBA" id="ARBA00022763"/>
    </source>
</evidence>
<dbReference type="InterPro" id="IPR020568">
    <property type="entry name" value="Ribosomal_Su5_D2-typ_SF"/>
</dbReference>
<dbReference type="FunFam" id="3.30.565.10:FF:000003">
    <property type="entry name" value="DNA mismatch repair endonuclease MutL"/>
    <property type="match status" value="1"/>
</dbReference>
<evidence type="ECO:0000256" key="2">
    <source>
        <dbReference type="ARBA" id="ARBA00021975"/>
    </source>
</evidence>
<dbReference type="GO" id="GO:0016887">
    <property type="term" value="F:ATP hydrolysis activity"/>
    <property type="evidence" value="ECO:0007669"/>
    <property type="project" value="InterPro"/>
</dbReference>
<dbReference type="GO" id="GO:0030983">
    <property type="term" value="F:mismatched DNA binding"/>
    <property type="evidence" value="ECO:0007669"/>
    <property type="project" value="InterPro"/>
</dbReference>
<name>A0A7R6PEI9_9BACT</name>
<dbReference type="InterPro" id="IPR013507">
    <property type="entry name" value="DNA_mismatch_S5_2-like"/>
</dbReference>
<keyword evidence="3 5" id="KW-0227">DNA damage</keyword>
<dbReference type="InterPro" id="IPR014762">
    <property type="entry name" value="DNA_mismatch_repair_CS"/>
</dbReference>